<sequence>MSQVLTASTAQARAGTLMRQARVELFCDHPDSALAAIRKAVGELELPQETLDSEEIVALERAAWHVRRHDTRAAVAALDLAIERLNA</sequence>
<accession>A0ABY4S8X2</accession>
<evidence type="ECO:0000313" key="2">
    <source>
        <dbReference type="Proteomes" id="UP001056201"/>
    </source>
</evidence>
<dbReference type="Proteomes" id="UP001056201">
    <property type="component" value="Chromosome 1"/>
</dbReference>
<reference evidence="1" key="1">
    <citation type="submission" date="2022-05" db="EMBL/GenBank/DDBJ databases">
        <title>An RpoN-dependent PEP-CTERM gene is involved in floc formation of an Aquincola tertiaricarbonis strain.</title>
        <authorList>
            <person name="Qiu D."/>
            <person name="Xia M."/>
        </authorList>
    </citation>
    <scope>NUCLEOTIDE SEQUENCE</scope>
    <source>
        <strain evidence="1">RN12</strain>
    </source>
</reference>
<name>A0ABY4S8X2_AQUTE</name>
<evidence type="ECO:0000313" key="1">
    <source>
        <dbReference type="EMBL" id="URI08178.1"/>
    </source>
</evidence>
<protein>
    <submittedName>
        <fullName evidence="1">Uncharacterized protein</fullName>
    </submittedName>
</protein>
<organism evidence="1 2">
    <name type="scientific">Aquincola tertiaricarbonis</name>
    <dbReference type="NCBI Taxonomy" id="391953"/>
    <lineage>
        <taxon>Bacteria</taxon>
        <taxon>Pseudomonadati</taxon>
        <taxon>Pseudomonadota</taxon>
        <taxon>Betaproteobacteria</taxon>
        <taxon>Burkholderiales</taxon>
        <taxon>Sphaerotilaceae</taxon>
        <taxon>Aquincola</taxon>
    </lineage>
</organism>
<gene>
    <name evidence="1" type="ORF">MW290_06265</name>
</gene>
<dbReference type="RefSeq" id="WP_250196399.1">
    <property type="nucleotide sequence ID" value="NZ_CP097635.1"/>
</dbReference>
<dbReference type="EMBL" id="CP097635">
    <property type="protein sequence ID" value="URI08178.1"/>
    <property type="molecule type" value="Genomic_DNA"/>
</dbReference>
<proteinExistence type="predicted"/>
<keyword evidence="2" id="KW-1185">Reference proteome</keyword>